<keyword evidence="4" id="KW-0223">Dioxygenase</keyword>
<comment type="caution">
    <text evidence="4">The sequence shown here is derived from an EMBL/GenBank/DDBJ whole genome shotgun (WGS) entry which is preliminary data.</text>
</comment>
<dbReference type="Gene3D" id="2.60.130.10">
    <property type="entry name" value="Aromatic compound dioxygenase"/>
    <property type="match status" value="1"/>
</dbReference>
<dbReference type="SUPFAM" id="SSF49482">
    <property type="entry name" value="Aromatic compound dioxygenase"/>
    <property type="match status" value="1"/>
</dbReference>
<dbReference type="Pfam" id="PF00775">
    <property type="entry name" value="Dioxygenase_C"/>
    <property type="match status" value="1"/>
</dbReference>
<dbReference type="AlphaFoldDB" id="A0AAV9HA21"/>
<keyword evidence="5" id="KW-1185">Reference proteome</keyword>
<evidence type="ECO:0000313" key="4">
    <source>
        <dbReference type="EMBL" id="KAK4457646.1"/>
    </source>
</evidence>
<proteinExistence type="predicted"/>
<dbReference type="GO" id="GO:0008199">
    <property type="term" value="F:ferric iron binding"/>
    <property type="evidence" value="ECO:0007669"/>
    <property type="project" value="InterPro"/>
</dbReference>
<feature type="compositionally biased region" description="Acidic residues" evidence="1">
    <location>
        <begin position="410"/>
        <end position="419"/>
    </location>
</feature>
<evidence type="ECO:0000259" key="3">
    <source>
        <dbReference type="Pfam" id="PF00775"/>
    </source>
</evidence>
<dbReference type="GO" id="GO:0016702">
    <property type="term" value="F:oxidoreductase activity, acting on single donors with incorporation of molecular oxygen, incorporation of two atoms of oxygen"/>
    <property type="evidence" value="ECO:0007669"/>
    <property type="project" value="InterPro"/>
</dbReference>
<name>A0AAV9HA21_9PEZI</name>
<feature type="domain" description="Intradiol ring-cleavage dioxygenases" evidence="3">
    <location>
        <begin position="122"/>
        <end position="226"/>
    </location>
</feature>
<feature type="region of interest" description="Disordered" evidence="1">
    <location>
        <begin position="341"/>
        <end position="419"/>
    </location>
</feature>
<dbReference type="InterPro" id="IPR000627">
    <property type="entry name" value="Intradiol_dOase_C"/>
</dbReference>
<dbReference type="InterPro" id="IPR015889">
    <property type="entry name" value="Intradiol_dOase_core"/>
</dbReference>
<accession>A0AAV9HA21</accession>
<keyword evidence="2" id="KW-0732">Signal</keyword>
<feature type="signal peptide" evidence="2">
    <location>
        <begin position="1"/>
        <end position="20"/>
    </location>
</feature>
<evidence type="ECO:0000313" key="5">
    <source>
        <dbReference type="Proteomes" id="UP001321749"/>
    </source>
</evidence>
<feature type="chain" id="PRO_5043586435" evidence="2">
    <location>
        <begin position="21"/>
        <end position="419"/>
    </location>
</feature>
<evidence type="ECO:0000256" key="1">
    <source>
        <dbReference type="SAM" id="MobiDB-lite"/>
    </source>
</evidence>
<organism evidence="4 5">
    <name type="scientific">Cladorrhinum samala</name>
    <dbReference type="NCBI Taxonomy" id="585594"/>
    <lineage>
        <taxon>Eukaryota</taxon>
        <taxon>Fungi</taxon>
        <taxon>Dikarya</taxon>
        <taxon>Ascomycota</taxon>
        <taxon>Pezizomycotina</taxon>
        <taxon>Sordariomycetes</taxon>
        <taxon>Sordariomycetidae</taxon>
        <taxon>Sordariales</taxon>
        <taxon>Podosporaceae</taxon>
        <taxon>Cladorrhinum</taxon>
    </lineage>
</organism>
<reference evidence="4" key="2">
    <citation type="submission" date="2023-06" db="EMBL/GenBank/DDBJ databases">
        <authorList>
            <consortium name="Lawrence Berkeley National Laboratory"/>
            <person name="Mondo S.J."/>
            <person name="Hensen N."/>
            <person name="Bonometti L."/>
            <person name="Westerberg I."/>
            <person name="Brannstrom I.O."/>
            <person name="Guillou S."/>
            <person name="Cros-Aarteil S."/>
            <person name="Calhoun S."/>
            <person name="Haridas S."/>
            <person name="Kuo A."/>
            <person name="Pangilinan J."/>
            <person name="Riley R."/>
            <person name="Labutti K."/>
            <person name="Andreopoulos B."/>
            <person name="Lipzen A."/>
            <person name="Chen C."/>
            <person name="Yanf M."/>
            <person name="Daum C."/>
            <person name="Ng V."/>
            <person name="Clum A."/>
            <person name="Steindorff A."/>
            <person name="Ohm R."/>
            <person name="Martin F."/>
            <person name="Silar P."/>
            <person name="Natvig D."/>
            <person name="Lalanne C."/>
            <person name="Gautier V."/>
            <person name="Ament-Velasquez S.L."/>
            <person name="Kruys A."/>
            <person name="Hutchinson M.I."/>
            <person name="Powell A.J."/>
            <person name="Barry K."/>
            <person name="Miller A.N."/>
            <person name="Grigoriev I.V."/>
            <person name="Debuchy R."/>
            <person name="Gladieux P."/>
            <person name="Thoren M.H."/>
            <person name="Johannesson H."/>
        </authorList>
    </citation>
    <scope>NUCLEOTIDE SEQUENCE</scope>
    <source>
        <strain evidence="4">PSN324</strain>
    </source>
</reference>
<dbReference type="PANTHER" id="PTHR34315">
    <property type="match status" value="1"/>
</dbReference>
<dbReference type="PANTHER" id="PTHR34315:SF1">
    <property type="entry name" value="INTRADIOL RING-CLEAVAGE DIOXYGENASES DOMAIN-CONTAINING PROTEIN-RELATED"/>
    <property type="match status" value="1"/>
</dbReference>
<sequence>MYFAKAAAAGLALLGSIVSAHPGHDVSHEAAERREYLSNAKRSSLAHCADKFKAQGLDTRNIARRQAAVEKARERRAIKKRDFDTVLKTDHNKTALGYTPTTDTATLFAGNNSCILTPDAVQGPYYVSGERVRENLIEDQEGVELIVDYQLVDVHTCEPVPNLYVEIWACNATGVYGGVIAGGNGDTADAKNIDNTWLRGIQPTDEDGVARFRTIFPGHYTGRTNHIHLMAHANATLKANQTLGNDVYASHIGQAFFDQALIYEVEKTAPYSSNKQQLVLNSQDFIMAQEASIAGVDPVMEYVLLGDKVEDGLFAWLAFGVDTTLSNKISPATFLYEEGGVANPNSNPGGPGGPGGLPPWGTGAPPFPFPTGGPGGLPPWGTGAPPFPLPTGGPGAGSPTFRRGEPPVPVEEEQQQEQN</sequence>
<keyword evidence="4" id="KW-0560">Oxidoreductase</keyword>
<dbReference type="Proteomes" id="UP001321749">
    <property type="component" value="Unassembled WGS sequence"/>
</dbReference>
<reference evidence="4" key="1">
    <citation type="journal article" date="2023" name="Mol. Phylogenet. Evol.">
        <title>Genome-scale phylogeny and comparative genomics of the fungal order Sordariales.</title>
        <authorList>
            <person name="Hensen N."/>
            <person name="Bonometti L."/>
            <person name="Westerberg I."/>
            <person name="Brannstrom I.O."/>
            <person name="Guillou S."/>
            <person name="Cros-Aarteil S."/>
            <person name="Calhoun S."/>
            <person name="Haridas S."/>
            <person name="Kuo A."/>
            <person name="Mondo S."/>
            <person name="Pangilinan J."/>
            <person name="Riley R."/>
            <person name="LaButti K."/>
            <person name="Andreopoulos B."/>
            <person name="Lipzen A."/>
            <person name="Chen C."/>
            <person name="Yan M."/>
            <person name="Daum C."/>
            <person name="Ng V."/>
            <person name="Clum A."/>
            <person name="Steindorff A."/>
            <person name="Ohm R.A."/>
            <person name="Martin F."/>
            <person name="Silar P."/>
            <person name="Natvig D.O."/>
            <person name="Lalanne C."/>
            <person name="Gautier V."/>
            <person name="Ament-Velasquez S.L."/>
            <person name="Kruys A."/>
            <person name="Hutchinson M.I."/>
            <person name="Powell A.J."/>
            <person name="Barry K."/>
            <person name="Miller A.N."/>
            <person name="Grigoriev I.V."/>
            <person name="Debuchy R."/>
            <person name="Gladieux P."/>
            <person name="Hiltunen Thoren M."/>
            <person name="Johannesson H."/>
        </authorList>
    </citation>
    <scope>NUCLEOTIDE SEQUENCE</scope>
    <source>
        <strain evidence="4">PSN324</strain>
    </source>
</reference>
<protein>
    <submittedName>
        <fullName evidence="4">Intradiol ring-cleavage dioxygenase</fullName>
    </submittedName>
</protein>
<evidence type="ECO:0000256" key="2">
    <source>
        <dbReference type="SAM" id="SignalP"/>
    </source>
</evidence>
<dbReference type="EMBL" id="MU865104">
    <property type="protein sequence ID" value="KAK4457646.1"/>
    <property type="molecule type" value="Genomic_DNA"/>
</dbReference>
<dbReference type="CDD" id="cd03457">
    <property type="entry name" value="intradiol_dioxygenase_like"/>
    <property type="match status" value="1"/>
</dbReference>
<gene>
    <name evidence="4" type="ORF">QBC42DRAFT_188040</name>
</gene>